<feature type="region of interest" description="Disordered" evidence="1">
    <location>
        <begin position="1"/>
        <end position="22"/>
    </location>
</feature>
<protein>
    <submittedName>
        <fullName evidence="2">Uncharacterized protein</fullName>
    </submittedName>
</protein>
<feature type="compositionally biased region" description="Pro residues" evidence="1">
    <location>
        <begin position="289"/>
        <end position="299"/>
    </location>
</feature>
<feature type="compositionally biased region" description="Polar residues" evidence="1">
    <location>
        <begin position="451"/>
        <end position="462"/>
    </location>
</feature>
<feature type="compositionally biased region" description="Polar residues" evidence="1">
    <location>
        <begin position="497"/>
        <end position="511"/>
    </location>
</feature>
<feature type="compositionally biased region" description="Polar residues" evidence="1">
    <location>
        <begin position="208"/>
        <end position="225"/>
    </location>
</feature>
<feature type="compositionally biased region" description="Basic and acidic residues" evidence="1">
    <location>
        <begin position="59"/>
        <end position="72"/>
    </location>
</feature>
<evidence type="ECO:0000313" key="2">
    <source>
        <dbReference type="EMBL" id="CAK9878084.1"/>
    </source>
</evidence>
<keyword evidence="3" id="KW-1185">Reference proteome</keyword>
<dbReference type="EMBL" id="OZ023707">
    <property type="protein sequence ID" value="CAK9878084.1"/>
    <property type="molecule type" value="Genomic_DNA"/>
</dbReference>
<feature type="compositionally biased region" description="Low complexity" evidence="1">
    <location>
        <begin position="83"/>
        <end position="103"/>
    </location>
</feature>
<proteinExistence type="predicted"/>
<feature type="region of interest" description="Disordered" evidence="1">
    <location>
        <begin position="190"/>
        <end position="464"/>
    </location>
</feature>
<sequence>MDNPSTHGSRRKSDDLPLRSVGPVDDLQVCQRAMPNVNATRPFTSPERSVGLVNRQCRPRPEKLPARKRESTFEGNEVFTTARQSTRSCPPSSRSSSQGSFRSAVNVGSSHYGSGVPRVGPADQANDDLPTATRELISKRDCSHRSRSCSHASLRNAANVRSSADGSPVRASPADDDVKLLRSSVKKVAAALPSAGLERKVSHIPRPSKTSLSPTANHQAGSSCAQGGGRYSQANPQREAIVQRSPSHRNPEVRTDPVKPVITRVAGRPSAAGPERVVDKGKGVKRYSSPPPPPPPPPPSEEHHVDKQGVMRFAGRPSGAGPERIVDKGHQRLASCPSSTVAPERFVDKGKVMGSFRTPPPPKRRYVDKQDVMHSVGSHRPSATAGGPAEKNLDKGKVKRYSVPSEKKPYVDKEEEEEEPPKGLDFIDNSELPTGAIRKDERSCSHGKIRSPSQQARSTFAKASNAGFGNPCPSQACDLLQSFGKLSAGDSCYGSRLTLQPNLKRPATNTESPEDDGGLHDHMQGTDDADDERDRARDCCVENKISTVARVPVLNTPTILPSSKSGGPASNVIPDQASCTRNPAGYLSTITRSTLATIPPKKRWGLLQAFDATTTTTGQSEL</sequence>
<feature type="compositionally biased region" description="Polar residues" evidence="1">
    <location>
        <begin position="37"/>
        <end position="47"/>
    </location>
</feature>
<evidence type="ECO:0000256" key="1">
    <source>
        <dbReference type="SAM" id="MobiDB-lite"/>
    </source>
</evidence>
<feature type="region of interest" description="Disordered" evidence="1">
    <location>
        <begin position="35"/>
        <end position="177"/>
    </location>
</feature>
<dbReference type="Proteomes" id="UP001497522">
    <property type="component" value="Chromosome 6"/>
</dbReference>
<accession>A0ABP1BQX6</accession>
<reference evidence="2" key="1">
    <citation type="submission" date="2024-03" db="EMBL/GenBank/DDBJ databases">
        <authorList>
            <consortium name="ELIXIR-Norway"/>
            <consortium name="Elixir Norway"/>
        </authorList>
    </citation>
    <scope>NUCLEOTIDE SEQUENCE</scope>
</reference>
<gene>
    <name evidence="2" type="ORF">CSSPJE1EN2_LOCUS19909</name>
</gene>
<name>A0ABP1BQX6_9BRYO</name>
<feature type="region of interest" description="Disordered" evidence="1">
    <location>
        <begin position="495"/>
        <end position="535"/>
    </location>
</feature>
<feature type="compositionally biased region" description="Basic and acidic residues" evidence="1">
    <location>
        <begin position="300"/>
        <end position="309"/>
    </location>
</feature>
<organism evidence="2 3">
    <name type="scientific">Sphagnum jensenii</name>
    <dbReference type="NCBI Taxonomy" id="128206"/>
    <lineage>
        <taxon>Eukaryota</taxon>
        <taxon>Viridiplantae</taxon>
        <taxon>Streptophyta</taxon>
        <taxon>Embryophyta</taxon>
        <taxon>Bryophyta</taxon>
        <taxon>Sphagnophytina</taxon>
        <taxon>Sphagnopsida</taxon>
        <taxon>Sphagnales</taxon>
        <taxon>Sphagnaceae</taxon>
        <taxon>Sphagnum</taxon>
    </lineage>
</organism>
<evidence type="ECO:0000313" key="3">
    <source>
        <dbReference type="Proteomes" id="UP001497522"/>
    </source>
</evidence>